<sequence>MNEEEILTLLKDYTGRLTIQSECKDDYWVDTFQVSEVLERIIVEELKKHKFRGAIKIIHSCDR</sequence>
<dbReference type="AlphaFoldDB" id="X1VDY1"/>
<accession>X1VDY1</accession>
<name>X1VDY1_9ZZZZ</name>
<proteinExistence type="predicted"/>
<comment type="caution">
    <text evidence="1">The sequence shown here is derived from an EMBL/GenBank/DDBJ whole genome shotgun (WGS) entry which is preliminary data.</text>
</comment>
<evidence type="ECO:0000313" key="1">
    <source>
        <dbReference type="EMBL" id="GAJ15827.1"/>
    </source>
</evidence>
<reference evidence="1" key="1">
    <citation type="journal article" date="2014" name="Front. Microbiol.">
        <title>High frequency of phylogenetically diverse reductive dehalogenase-homologous genes in deep subseafloor sedimentary metagenomes.</title>
        <authorList>
            <person name="Kawai M."/>
            <person name="Futagami T."/>
            <person name="Toyoda A."/>
            <person name="Takaki Y."/>
            <person name="Nishi S."/>
            <person name="Hori S."/>
            <person name="Arai W."/>
            <person name="Tsubouchi T."/>
            <person name="Morono Y."/>
            <person name="Uchiyama I."/>
            <person name="Ito T."/>
            <person name="Fujiyama A."/>
            <person name="Inagaki F."/>
            <person name="Takami H."/>
        </authorList>
    </citation>
    <scope>NUCLEOTIDE SEQUENCE</scope>
    <source>
        <strain evidence="1">Expedition CK06-06</strain>
    </source>
</reference>
<organism evidence="1">
    <name type="scientific">marine sediment metagenome</name>
    <dbReference type="NCBI Taxonomy" id="412755"/>
    <lineage>
        <taxon>unclassified sequences</taxon>
        <taxon>metagenomes</taxon>
        <taxon>ecological metagenomes</taxon>
    </lineage>
</organism>
<dbReference type="EMBL" id="BARW01028812">
    <property type="protein sequence ID" value="GAJ15827.1"/>
    <property type="molecule type" value="Genomic_DNA"/>
</dbReference>
<gene>
    <name evidence="1" type="ORF">S12H4_46434</name>
</gene>
<protein>
    <submittedName>
        <fullName evidence="1">Uncharacterized protein</fullName>
    </submittedName>
</protein>